<protein>
    <submittedName>
        <fullName evidence="2">Uncharacterized protein</fullName>
    </submittedName>
</protein>
<evidence type="ECO:0000313" key="3">
    <source>
        <dbReference type="Proteomes" id="UP000419144"/>
    </source>
</evidence>
<dbReference type="AlphaFoldDB" id="A0A640KKG8"/>
<gene>
    <name evidence="2" type="ORF">LtaPh_2010900</name>
</gene>
<dbReference type="VEuPathDB" id="TriTrypDB:LtaPh_2010900"/>
<comment type="caution">
    <text evidence="2">The sequence shown here is derived from an EMBL/GenBank/DDBJ whole genome shotgun (WGS) entry which is preliminary data.</text>
</comment>
<feature type="compositionally biased region" description="Basic and acidic residues" evidence="1">
    <location>
        <begin position="7"/>
        <end position="24"/>
    </location>
</feature>
<dbReference type="OrthoDB" id="267866at2759"/>
<feature type="compositionally biased region" description="Basic residues" evidence="1">
    <location>
        <begin position="198"/>
        <end position="210"/>
    </location>
</feature>
<feature type="compositionally biased region" description="Polar residues" evidence="1">
    <location>
        <begin position="105"/>
        <end position="118"/>
    </location>
</feature>
<feature type="compositionally biased region" description="Acidic residues" evidence="1">
    <location>
        <begin position="35"/>
        <end position="52"/>
    </location>
</feature>
<feature type="region of interest" description="Disordered" evidence="1">
    <location>
        <begin position="1"/>
        <end position="210"/>
    </location>
</feature>
<reference evidence="2" key="1">
    <citation type="submission" date="2019-11" db="EMBL/GenBank/DDBJ databases">
        <title>Leishmania tarentolae CDS.</title>
        <authorList>
            <person name="Goto Y."/>
            <person name="Yamagishi J."/>
        </authorList>
    </citation>
    <scope>NUCLEOTIDE SEQUENCE [LARGE SCALE GENOMIC DNA]</scope>
    <source>
        <strain evidence="2">Parrot Tar II</strain>
    </source>
</reference>
<evidence type="ECO:0000256" key="1">
    <source>
        <dbReference type="SAM" id="MobiDB-lite"/>
    </source>
</evidence>
<organism evidence="2 3">
    <name type="scientific">Leishmania tarentolae</name>
    <name type="common">Sauroleishmania tarentolae</name>
    <dbReference type="NCBI Taxonomy" id="5689"/>
    <lineage>
        <taxon>Eukaryota</taxon>
        <taxon>Discoba</taxon>
        <taxon>Euglenozoa</taxon>
        <taxon>Kinetoplastea</taxon>
        <taxon>Metakinetoplastina</taxon>
        <taxon>Trypanosomatida</taxon>
        <taxon>Trypanosomatidae</taxon>
        <taxon>Leishmaniinae</taxon>
        <taxon>Leishmania</taxon>
        <taxon>lizard Leishmania</taxon>
    </lineage>
</organism>
<proteinExistence type="predicted"/>
<accession>A0A640KKG8</accession>
<name>A0A640KKG8_LEITA</name>
<sequence>MCCCKKSAKDQVADKKGKEADKASKVSKSQQAKQEEEEEGATAETSEFEDGSEERASSPPKNPERRGTQVPSGSTCVAAAALNHEESGSEVSTPVNKRAAHPLTTRAQRGSATPSTSHAHFHNTAEDPSGVVPVMVSDVDEKDESSVSNSATAQQKRNNSHSHRRAVEDRSMRGHDMSRGRKHSERSRASGPMLPNEKRRHRSSSSGGRK</sequence>
<keyword evidence="3" id="KW-1185">Reference proteome</keyword>
<dbReference type="Proteomes" id="UP000419144">
    <property type="component" value="Unassembled WGS sequence"/>
</dbReference>
<feature type="compositionally biased region" description="Basic and acidic residues" evidence="1">
    <location>
        <begin position="165"/>
        <end position="179"/>
    </location>
</feature>
<evidence type="ECO:0000313" key="2">
    <source>
        <dbReference type="EMBL" id="GET88167.1"/>
    </source>
</evidence>
<dbReference type="EMBL" id="BLBS01000025">
    <property type="protein sequence ID" value="GET88167.1"/>
    <property type="molecule type" value="Genomic_DNA"/>
</dbReference>